<evidence type="ECO:0000313" key="4">
    <source>
        <dbReference type="Proteomes" id="UP000005408"/>
    </source>
</evidence>
<feature type="region of interest" description="Disordered" evidence="2">
    <location>
        <begin position="99"/>
        <end position="121"/>
    </location>
</feature>
<evidence type="ECO:0000256" key="2">
    <source>
        <dbReference type="SAM" id="MobiDB-lite"/>
    </source>
</evidence>
<organism evidence="3 4">
    <name type="scientific">Magallana gigas</name>
    <name type="common">Pacific oyster</name>
    <name type="synonym">Crassostrea gigas</name>
    <dbReference type="NCBI Taxonomy" id="29159"/>
    <lineage>
        <taxon>Eukaryota</taxon>
        <taxon>Metazoa</taxon>
        <taxon>Spiralia</taxon>
        <taxon>Lophotrochozoa</taxon>
        <taxon>Mollusca</taxon>
        <taxon>Bivalvia</taxon>
        <taxon>Autobranchia</taxon>
        <taxon>Pteriomorphia</taxon>
        <taxon>Ostreida</taxon>
        <taxon>Ostreoidea</taxon>
        <taxon>Ostreidae</taxon>
        <taxon>Magallana</taxon>
    </lineage>
</organism>
<keyword evidence="1" id="KW-0175">Coiled coil</keyword>
<feature type="compositionally biased region" description="Basic and acidic residues" evidence="2">
    <location>
        <begin position="99"/>
        <end position="109"/>
    </location>
</feature>
<protein>
    <submittedName>
        <fullName evidence="3">Uncharacterized protein</fullName>
    </submittedName>
</protein>
<reference evidence="3" key="1">
    <citation type="submission" date="2022-08" db="UniProtKB">
        <authorList>
            <consortium name="EnsemblMetazoa"/>
        </authorList>
    </citation>
    <scope>IDENTIFICATION</scope>
    <source>
        <strain evidence="3">05x7-T-G4-1.051#20</strain>
    </source>
</reference>
<keyword evidence="4" id="KW-1185">Reference proteome</keyword>
<dbReference type="EnsemblMetazoa" id="G23885.3">
    <property type="protein sequence ID" value="G23885.3:cds"/>
    <property type="gene ID" value="G23885"/>
</dbReference>
<evidence type="ECO:0000256" key="1">
    <source>
        <dbReference type="SAM" id="Coils"/>
    </source>
</evidence>
<name>A0A8W8KJP1_MAGGI</name>
<dbReference type="AlphaFoldDB" id="A0A8W8KJP1"/>
<feature type="compositionally biased region" description="Polar residues" evidence="2">
    <location>
        <begin position="110"/>
        <end position="121"/>
    </location>
</feature>
<sequence>MASSMYSELGQSCLWFSDDVHLFDLIELDIQLTAENEKLKKKCWKLKVERDDLQTELSTIKQKLQREELLKNYVTTRESSTQTEGIKTWQPMIAVKKKEEPSFKADAEQTNKYGQEQTNGA</sequence>
<feature type="coiled-coil region" evidence="1">
    <location>
        <begin position="36"/>
        <end position="70"/>
    </location>
</feature>
<dbReference type="Proteomes" id="UP000005408">
    <property type="component" value="Unassembled WGS sequence"/>
</dbReference>
<evidence type="ECO:0000313" key="3">
    <source>
        <dbReference type="EnsemblMetazoa" id="G23885.3:cds"/>
    </source>
</evidence>
<accession>A0A8W8KJP1</accession>
<proteinExistence type="predicted"/>